<feature type="region of interest" description="Disordered" evidence="1">
    <location>
        <begin position="24"/>
        <end position="46"/>
    </location>
</feature>
<dbReference type="InterPro" id="IPR011990">
    <property type="entry name" value="TPR-like_helical_dom_sf"/>
</dbReference>
<evidence type="ECO:0000313" key="2">
    <source>
        <dbReference type="EMBL" id="KAA0147022.1"/>
    </source>
</evidence>
<feature type="region of interest" description="Disordered" evidence="1">
    <location>
        <begin position="169"/>
        <end position="204"/>
    </location>
</feature>
<gene>
    <name evidence="2" type="ORF">FNF29_07649</name>
</gene>
<comment type="caution">
    <text evidence="2">The sequence shown here is derived from an EMBL/GenBank/DDBJ whole genome shotgun (WGS) entry which is preliminary data.</text>
</comment>
<evidence type="ECO:0000313" key="3">
    <source>
        <dbReference type="Proteomes" id="UP000323011"/>
    </source>
</evidence>
<dbReference type="EMBL" id="VLTN01000073">
    <property type="protein sequence ID" value="KAA0147022.1"/>
    <property type="molecule type" value="Genomic_DNA"/>
</dbReference>
<accession>A0A5A8C1R2</accession>
<name>A0A5A8C1R2_CAFRO</name>
<organism evidence="2 3">
    <name type="scientific">Cafeteria roenbergensis</name>
    <name type="common">Marine flagellate</name>
    <dbReference type="NCBI Taxonomy" id="33653"/>
    <lineage>
        <taxon>Eukaryota</taxon>
        <taxon>Sar</taxon>
        <taxon>Stramenopiles</taxon>
        <taxon>Bigyra</taxon>
        <taxon>Opalozoa</taxon>
        <taxon>Bicosoecida</taxon>
        <taxon>Cafeteriaceae</taxon>
        <taxon>Cafeteria</taxon>
    </lineage>
</organism>
<evidence type="ECO:0000256" key="1">
    <source>
        <dbReference type="SAM" id="MobiDB-lite"/>
    </source>
</evidence>
<reference evidence="2 3" key="1">
    <citation type="submission" date="2019-07" db="EMBL/GenBank/DDBJ databases">
        <title>Genomes of Cafeteria roenbergensis.</title>
        <authorList>
            <person name="Fischer M.G."/>
            <person name="Hackl T."/>
            <person name="Roman M."/>
        </authorList>
    </citation>
    <scope>NUCLEOTIDE SEQUENCE [LARGE SCALE GENOMIC DNA]</scope>
    <source>
        <strain evidence="2 3">BVI</strain>
    </source>
</reference>
<keyword evidence="3" id="KW-1185">Reference proteome</keyword>
<dbReference type="Gene3D" id="1.25.40.10">
    <property type="entry name" value="Tetratricopeptide repeat domain"/>
    <property type="match status" value="1"/>
</dbReference>
<dbReference type="Proteomes" id="UP000323011">
    <property type="component" value="Unassembled WGS sequence"/>
</dbReference>
<sequence>MDPDFEELESGGMDEEAFRRLIEAMSEHGAPGFDGAPSEPAEDAMPAGASDALADAAEALFEGDTEAAIAHARRAVELAPSAPRAHSTLVQALQCRPDWEATLDAACDWAAACGPSAGQLSALLRSAYRVGSKSLVLQALDGMCKVEVEDDEFAMAQACAADMAASAQVGREPSGTDGADTGAPASAAGGSAHGADVPAAKPGSAAVASGAGGAGVRPVPPRLPVREADAAAAAGATAGPGALPTPGAAFGAWCVRCDQGRAAGAALLGRLAAAAVGAATSGEVTSVAAASSAQLAWKREYGEEGALATLSVCLGLLAAEAAAGGGRDELRKAWAAAEAAGLVDSAGARAEEGEGVSRLGRQPDANAHCAHAVLTGRRMTADSAAACEERADMIVWRHCGPACRPADL</sequence>
<proteinExistence type="predicted"/>
<protein>
    <submittedName>
        <fullName evidence="2">Uncharacterized protein</fullName>
    </submittedName>
</protein>
<feature type="compositionally biased region" description="Low complexity" evidence="1">
    <location>
        <begin position="175"/>
        <end position="204"/>
    </location>
</feature>
<dbReference type="AlphaFoldDB" id="A0A5A8C1R2"/>